<dbReference type="Gene3D" id="2.60.120.10">
    <property type="entry name" value="Jelly Rolls"/>
    <property type="match status" value="1"/>
</dbReference>
<feature type="domain" description="Cyclic nucleotide-binding" evidence="1">
    <location>
        <begin position="16"/>
        <end position="119"/>
    </location>
</feature>
<dbReference type="PROSITE" id="PS50042">
    <property type="entry name" value="CNMP_BINDING_3"/>
    <property type="match status" value="1"/>
</dbReference>
<sequence length="235" mass="26648">MTNGVLWRSRLLSDYWFSQLPAGLQDSLLDAARQVRKTPGKSLIEKGAAPCGLYVLLEGNVRVGDAHEQRLVPRLEPVRLPYWFGEVSLFDGLPRRLDVVSLDQTIFLHVPQPVLVELLDRQPAYWRSFAGLLSQKLGLPILSSEKLEQLPDRPWVAWRLLMLCEGYGPLSHARRLITLDELQSPRTLAPAALLEVLQDLHDRKIVRLDEGQVEVFDVDKLRKVANFSKAKAVCQ</sequence>
<dbReference type="GO" id="GO:0016301">
    <property type="term" value="F:kinase activity"/>
    <property type="evidence" value="ECO:0007669"/>
    <property type="project" value="UniProtKB-KW"/>
</dbReference>
<dbReference type="EMBL" id="FRDA01000006">
    <property type="protein sequence ID" value="SHN06027.1"/>
    <property type="molecule type" value="Genomic_DNA"/>
</dbReference>
<protein>
    <submittedName>
        <fullName evidence="2">cAMP-binding domain of CRP or a regulatory subunit of cAMP-dependent protein kinases</fullName>
    </submittedName>
</protein>
<dbReference type="SUPFAM" id="SSF51206">
    <property type="entry name" value="cAMP-binding domain-like"/>
    <property type="match status" value="1"/>
</dbReference>
<gene>
    <name evidence="2" type="ORF">SAMN05216593_106311</name>
</gene>
<reference evidence="2 3" key="1">
    <citation type="submission" date="2016-11" db="EMBL/GenBank/DDBJ databases">
        <authorList>
            <person name="Jaros S."/>
            <person name="Januszkiewicz K."/>
            <person name="Wedrychowicz H."/>
        </authorList>
    </citation>
    <scope>NUCLEOTIDE SEQUENCE [LARGE SCALE GENOMIC DNA]</scope>
    <source>
        <strain evidence="2 3">LMG 26898</strain>
    </source>
</reference>
<evidence type="ECO:0000313" key="3">
    <source>
        <dbReference type="Proteomes" id="UP000183983"/>
    </source>
</evidence>
<dbReference type="AlphaFoldDB" id="A0A1M7NQ37"/>
<dbReference type="OrthoDB" id="6881322at2"/>
<dbReference type="RefSeq" id="WP_073167593.1">
    <property type="nucleotide sequence ID" value="NZ_FRDA01000006.1"/>
</dbReference>
<dbReference type="Proteomes" id="UP000183983">
    <property type="component" value="Unassembled WGS sequence"/>
</dbReference>
<keyword evidence="2" id="KW-0808">Transferase</keyword>
<dbReference type="CDD" id="cd00038">
    <property type="entry name" value="CAP_ED"/>
    <property type="match status" value="1"/>
</dbReference>
<dbReference type="InterPro" id="IPR000595">
    <property type="entry name" value="cNMP-bd_dom"/>
</dbReference>
<evidence type="ECO:0000259" key="1">
    <source>
        <dbReference type="PROSITE" id="PS50042"/>
    </source>
</evidence>
<organism evidence="2 3">
    <name type="scientific">Pseudomonas asturiensis</name>
    <dbReference type="NCBI Taxonomy" id="1190415"/>
    <lineage>
        <taxon>Bacteria</taxon>
        <taxon>Pseudomonadati</taxon>
        <taxon>Pseudomonadota</taxon>
        <taxon>Gammaproteobacteria</taxon>
        <taxon>Pseudomonadales</taxon>
        <taxon>Pseudomonadaceae</taxon>
        <taxon>Pseudomonas</taxon>
    </lineage>
</organism>
<accession>A0A1M7NQ37</accession>
<name>A0A1M7NQ37_9PSED</name>
<dbReference type="Pfam" id="PF00027">
    <property type="entry name" value="cNMP_binding"/>
    <property type="match status" value="1"/>
</dbReference>
<dbReference type="InterPro" id="IPR014710">
    <property type="entry name" value="RmlC-like_jellyroll"/>
</dbReference>
<dbReference type="InterPro" id="IPR018490">
    <property type="entry name" value="cNMP-bd_dom_sf"/>
</dbReference>
<evidence type="ECO:0000313" key="2">
    <source>
        <dbReference type="EMBL" id="SHN06027.1"/>
    </source>
</evidence>
<proteinExistence type="predicted"/>
<dbReference type="STRING" id="1190415.SAMN05216593_106311"/>
<keyword evidence="2" id="KW-0418">Kinase</keyword>